<keyword evidence="3" id="KW-1185">Reference proteome</keyword>
<proteinExistence type="predicted"/>
<name>R9GSH9_9SPHI</name>
<dbReference type="OrthoDB" id="676982at2"/>
<dbReference type="Pfam" id="PF01850">
    <property type="entry name" value="PIN"/>
    <property type="match status" value="1"/>
</dbReference>
<dbReference type="EMBL" id="AQPN01000077">
    <property type="protein sequence ID" value="EOR94817.1"/>
    <property type="molecule type" value="Genomic_DNA"/>
</dbReference>
<gene>
    <name evidence="2" type="ORF">ADIARSV_2033</name>
</gene>
<reference evidence="2 3" key="1">
    <citation type="journal article" date="2013" name="Genome Announc.">
        <title>Draft Genome Sequence of Arcticibacter svalbardensis Strain MN12-7T, a Member of the Family Sphingobacteriaceae Isolated from an Arctic Soil Sample.</title>
        <authorList>
            <person name="Shivaji S."/>
            <person name="Ara S."/>
            <person name="Prasad S."/>
            <person name="Manasa B.P."/>
            <person name="Begum Z."/>
            <person name="Singh A."/>
            <person name="Kumar Pinnaka A."/>
        </authorList>
    </citation>
    <scope>NUCLEOTIDE SEQUENCE [LARGE SCALE GENOMIC DNA]</scope>
    <source>
        <strain evidence="2 3">MN12-7</strain>
    </source>
</reference>
<feature type="domain" description="PIN" evidence="1">
    <location>
        <begin position="4"/>
        <end position="44"/>
    </location>
</feature>
<dbReference type="SUPFAM" id="SSF88723">
    <property type="entry name" value="PIN domain-like"/>
    <property type="match status" value="1"/>
</dbReference>
<dbReference type="AlphaFoldDB" id="R9GSH9"/>
<protein>
    <recommendedName>
        <fullName evidence="1">PIN domain-containing protein</fullName>
    </recommendedName>
</protein>
<comment type="caution">
    <text evidence="2">The sequence shown here is derived from an EMBL/GenBank/DDBJ whole genome shotgun (WGS) entry which is preliminary data.</text>
</comment>
<evidence type="ECO:0000313" key="2">
    <source>
        <dbReference type="EMBL" id="EOR94817.1"/>
    </source>
</evidence>
<dbReference type="Gene3D" id="3.40.50.1010">
    <property type="entry name" value="5'-nuclease"/>
    <property type="match status" value="1"/>
</dbReference>
<evidence type="ECO:0000259" key="1">
    <source>
        <dbReference type="Pfam" id="PF01850"/>
    </source>
</evidence>
<dbReference type="InterPro" id="IPR002716">
    <property type="entry name" value="PIN_dom"/>
</dbReference>
<sequence length="45" mass="4982">MVFGIDDDIITQAIQIRKVYKLKLPDALIAATALTYSLTLISDND</sequence>
<organism evidence="2 3">
    <name type="scientific">Arcticibacter svalbardensis MN12-7</name>
    <dbReference type="NCBI Taxonomy" id="1150600"/>
    <lineage>
        <taxon>Bacteria</taxon>
        <taxon>Pseudomonadati</taxon>
        <taxon>Bacteroidota</taxon>
        <taxon>Sphingobacteriia</taxon>
        <taxon>Sphingobacteriales</taxon>
        <taxon>Sphingobacteriaceae</taxon>
        <taxon>Arcticibacter</taxon>
    </lineage>
</organism>
<dbReference type="Proteomes" id="UP000014174">
    <property type="component" value="Unassembled WGS sequence"/>
</dbReference>
<accession>R9GSH9</accession>
<dbReference type="RefSeq" id="WP_016195268.1">
    <property type="nucleotide sequence ID" value="NZ_AQPN01000077.1"/>
</dbReference>
<dbReference type="InterPro" id="IPR029060">
    <property type="entry name" value="PIN-like_dom_sf"/>
</dbReference>
<evidence type="ECO:0000313" key="3">
    <source>
        <dbReference type="Proteomes" id="UP000014174"/>
    </source>
</evidence>